<evidence type="ECO:0000256" key="1">
    <source>
        <dbReference type="SAM" id="MobiDB-lite"/>
    </source>
</evidence>
<protein>
    <recommendedName>
        <fullName evidence="4">DUF3500 domain-containing protein</fullName>
    </recommendedName>
</protein>
<feature type="region of interest" description="Disordered" evidence="1">
    <location>
        <begin position="1"/>
        <end position="20"/>
    </location>
</feature>
<dbReference type="InterPro" id="IPR006311">
    <property type="entry name" value="TAT_signal"/>
</dbReference>
<evidence type="ECO:0008006" key="4">
    <source>
        <dbReference type="Google" id="ProtNLM"/>
    </source>
</evidence>
<dbReference type="PROSITE" id="PS51318">
    <property type="entry name" value="TAT"/>
    <property type="match status" value="1"/>
</dbReference>
<reference key="1">
    <citation type="submission" date="2010-11" db="EMBL/GenBank/DDBJ databases">
        <title>The complete sequence of chromosome of Isophaera pallida ATCC 43644.</title>
        <authorList>
            <consortium name="US DOE Joint Genome Institute (JGI-PGF)"/>
            <person name="Lucas S."/>
            <person name="Copeland A."/>
            <person name="Lapidus A."/>
            <person name="Bruce D."/>
            <person name="Goodwin L."/>
            <person name="Pitluck S."/>
            <person name="Kyrpides N."/>
            <person name="Mavromatis K."/>
            <person name="Pagani I."/>
            <person name="Ivanova N."/>
            <person name="Saunders E."/>
            <person name="Brettin T."/>
            <person name="Detter J.C."/>
            <person name="Han C."/>
            <person name="Tapia R."/>
            <person name="Land M."/>
            <person name="Hauser L."/>
            <person name="Markowitz V."/>
            <person name="Cheng J.-F."/>
            <person name="Hugenholtz P."/>
            <person name="Woyke T."/>
            <person name="Wu D."/>
            <person name="Eisen J.A."/>
        </authorList>
    </citation>
    <scope>NUCLEOTIDE SEQUENCE</scope>
    <source>
        <strain>ATCC 43644</strain>
    </source>
</reference>
<dbReference type="RefSeq" id="WP_013565153.1">
    <property type="nucleotide sequence ID" value="NC_014962.1"/>
</dbReference>
<dbReference type="InParanoid" id="E8R5V8"/>
<proteinExistence type="predicted"/>
<dbReference type="STRING" id="575540.Isop_2287"/>
<gene>
    <name evidence="2" type="ordered locus">Isop_2287</name>
</gene>
<dbReference type="Pfam" id="PF12006">
    <property type="entry name" value="DUF3500"/>
    <property type="match status" value="1"/>
</dbReference>
<dbReference type="EMBL" id="CP002353">
    <property type="protein sequence ID" value="ADV62865.1"/>
    <property type="molecule type" value="Genomic_DNA"/>
</dbReference>
<dbReference type="HOGENOM" id="CLU_775632_0_0_0"/>
<dbReference type="InterPro" id="IPR021889">
    <property type="entry name" value="DUF3500"/>
</dbReference>
<dbReference type="Proteomes" id="UP000008631">
    <property type="component" value="Chromosome"/>
</dbReference>
<evidence type="ECO:0000313" key="2">
    <source>
        <dbReference type="EMBL" id="ADV62865.1"/>
    </source>
</evidence>
<organism evidence="2 3">
    <name type="scientific">Isosphaera pallida (strain ATCC 43644 / DSM 9630 / IS1B)</name>
    <dbReference type="NCBI Taxonomy" id="575540"/>
    <lineage>
        <taxon>Bacteria</taxon>
        <taxon>Pseudomonadati</taxon>
        <taxon>Planctomycetota</taxon>
        <taxon>Planctomycetia</taxon>
        <taxon>Isosphaerales</taxon>
        <taxon>Isosphaeraceae</taxon>
        <taxon>Isosphaera</taxon>
    </lineage>
</organism>
<name>E8R5V8_ISOPI</name>
<keyword evidence="3" id="KW-1185">Reference proteome</keyword>
<accession>E8R5V8</accession>
<reference evidence="2 3" key="2">
    <citation type="journal article" date="2011" name="Stand. Genomic Sci.">
        <title>Complete genome sequence of Isosphaera pallida type strain (IS1B).</title>
        <authorList>
            <consortium name="US DOE Joint Genome Institute (JGI-PGF)"/>
            <person name="Goker M."/>
            <person name="Cleland D."/>
            <person name="Saunders E."/>
            <person name="Lapidus A."/>
            <person name="Nolan M."/>
            <person name="Lucas S."/>
            <person name="Hammon N."/>
            <person name="Deshpande S."/>
            <person name="Cheng J.F."/>
            <person name="Tapia R."/>
            <person name="Han C."/>
            <person name="Goodwin L."/>
            <person name="Pitluck S."/>
            <person name="Liolios K."/>
            <person name="Pagani I."/>
            <person name="Ivanova N."/>
            <person name="Mavromatis K."/>
            <person name="Pati A."/>
            <person name="Chen A."/>
            <person name="Palaniappan K."/>
            <person name="Land M."/>
            <person name="Hauser L."/>
            <person name="Chang Y.J."/>
            <person name="Jeffries C.D."/>
            <person name="Detter J.C."/>
            <person name="Beck B."/>
            <person name="Woyke T."/>
            <person name="Bristow J."/>
            <person name="Eisen J.A."/>
            <person name="Markowitz V."/>
            <person name="Hugenholtz P."/>
            <person name="Kyrpides N.C."/>
            <person name="Klenk H.P."/>
        </authorList>
    </citation>
    <scope>NUCLEOTIDE SEQUENCE [LARGE SCALE GENOMIC DNA]</scope>
    <source>
        <strain evidence="3">ATCC 43644 / DSM 9630 / IS1B</strain>
    </source>
</reference>
<evidence type="ECO:0000313" key="3">
    <source>
        <dbReference type="Proteomes" id="UP000008631"/>
    </source>
</evidence>
<sequence>MNDARSEVCPECGSNPLDRGESASRRAFLKTIGLSAAGLTLSGRGWVEAATITPFGRIEPPQVGPSPTSAAESAAARLFASLDSEQKGILHLPFSSPLRRRINANWAVTRLTIDDLTTEQQALAREAVRAVMSPDGYERMLKQMEEDYGGLGSYHLAFFGQPWGQAKTEEEASEGFEFVLTGRHVTLRADGNTNPGVAFGGPIVYGHGAGDGEAGLPGNVYYNQTRTANQVFQALDGPQRKAALLPKAPAETSVKVQGDHGSFPGLAVGELSSDQKELFRSVLKTLLAPYREEDQTEAMALIEAQGGLDRLHIAFYETGDLGNDREWDIWRIEGPSAVFHFRGSPHVHAYINVAKNA</sequence>
<dbReference type="KEGG" id="ipa:Isop_2287"/>
<dbReference type="eggNOG" id="ENOG502Z8GE">
    <property type="taxonomic scope" value="Bacteria"/>
</dbReference>
<dbReference type="AlphaFoldDB" id="E8R5V8"/>